<evidence type="ECO:0000313" key="4">
    <source>
        <dbReference type="Proteomes" id="UP000030672"/>
    </source>
</evidence>
<organism evidence="3 4">
    <name type="scientific">Aureobasidium melanogenum (strain CBS 110374)</name>
    <name type="common">Aureobasidium pullulans var. melanogenum</name>
    <dbReference type="NCBI Taxonomy" id="1043003"/>
    <lineage>
        <taxon>Eukaryota</taxon>
        <taxon>Fungi</taxon>
        <taxon>Dikarya</taxon>
        <taxon>Ascomycota</taxon>
        <taxon>Pezizomycotina</taxon>
        <taxon>Dothideomycetes</taxon>
        <taxon>Dothideomycetidae</taxon>
        <taxon>Dothideales</taxon>
        <taxon>Saccotheciaceae</taxon>
        <taxon>Aureobasidium</taxon>
    </lineage>
</organism>
<feature type="compositionally biased region" description="Basic residues" evidence="1">
    <location>
        <begin position="73"/>
        <end position="83"/>
    </location>
</feature>
<reference evidence="3 4" key="1">
    <citation type="journal article" date="2014" name="BMC Genomics">
        <title>Genome sequencing of four Aureobasidium pullulans varieties: biotechnological potential, stress tolerance, and description of new species.</title>
        <authorList>
            <person name="Gostin Ar C."/>
            <person name="Ohm R.A."/>
            <person name="Kogej T."/>
            <person name="Sonjak S."/>
            <person name="Turk M."/>
            <person name="Zajc J."/>
            <person name="Zalar P."/>
            <person name="Grube M."/>
            <person name="Sun H."/>
            <person name="Han J."/>
            <person name="Sharma A."/>
            <person name="Chiniquy J."/>
            <person name="Ngan C.Y."/>
            <person name="Lipzen A."/>
            <person name="Barry K."/>
            <person name="Grigoriev I.V."/>
            <person name="Gunde-Cimerman N."/>
        </authorList>
    </citation>
    <scope>NUCLEOTIDE SEQUENCE [LARGE SCALE GENOMIC DNA]</scope>
    <source>
        <strain evidence="3 4">CBS 110374</strain>
    </source>
</reference>
<accession>A0A074W9W0</accession>
<dbReference type="AlphaFoldDB" id="A0A074W9W0"/>
<proteinExistence type="predicted"/>
<dbReference type="STRING" id="1043003.A0A074W9W0"/>
<keyword evidence="4" id="KW-1185">Reference proteome</keyword>
<evidence type="ECO:0000256" key="2">
    <source>
        <dbReference type="SAM" id="Phobius"/>
    </source>
</evidence>
<feature type="compositionally biased region" description="Basic residues" evidence="1">
    <location>
        <begin position="368"/>
        <end position="383"/>
    </location>
</feature>
<keyword evidence="2" id="KW-0812">Transmembrane</keyword>
<feature type="compositionally biased region" description="Basic and acidic residues" evidence="1">
    <location>
        <begin position="384"/>
        <end position="399"/>
    </location>
</feature>
<dbReference type="EMBL" id="KL584849">
    <property type="protein sequence ID" value="KEQ59316.1"/>
    <property type="molecule type" value="Genomic_DNA"/>
</dbReference>
<keyword evidence="2" id="KW-0472">Membrane</keyword>
<evidence type="ECO:0000256" key="1">
    <source>
        <dbReference type="SAM" id="MobiDB-lite"/>
    </source>
</evidence>
<name>A0A074W9W0_AURM1</name>
<dbReference type="Proteomes" id="UP000030672">
    <property type="component" value="Unassembled WGS sequence"/>
</dbReference>
<dbReference type="GeneID" id="63916620"/>
<feature type="compositionally biased region" description="Basic and acidic residues" evidence="1">
    <location>
        <begin position="84"/>
        <end position="95"/>
    </location>
</feature>
<sequence length="418" mass="46602">MAIGQTVTVVNKSGKVVSTGKHVVKVFKEAKSAYRERKAEIKAVRDAEFEQKRVQKTLEKFTLEDDRASQGSRRSHKSRKEKGSHRDRPLVDRGYSDSFYVNDKPATTRSHRKSGLRNELSPDGERQHNELVRRHTTDMGQEVRRPRTSRSASEADIDMDLAYGELPPPLPERPQENEVELRDKMTKLQQLLDEANCVQHSVIATIENLQKNPDALAAVALTLGEISTMASKMAPGVLTSMKTAFPAIIALLASPQFMIAAGVGVGVTVIAFGGYKIIKKIQKRKEEAAEPKAGSQRQIEENESVSEYDELYELDTDLSHIEVWRRGIADAEAQSLGTSVDGEFITPDAGKHLVADGVLREEDLKSMRSSKSHKTSKSKKSKKDTKTDKDSTTSSSKDKEKRKKKEPSGLRMLFKTRA</sequence>
<dbReference type="RefSeq" id="XP_040876339.1">
    <property type="nucleotide sequence ID" value="XM_041023247.1"/>
</dbReference>
<gene>
    <name evidence="3" type="ORF">M437DRAFT_57563</name>
</gene>
<feature type="compositionally biased region" description="Basic and acidic residues" evidence="1">
    <location>
        <begin position="123"/>
        <end position="145"/>
    </location>
</feature>
<feature type="region of interest" description="Disordered" evidence="1">
    <location>
        <begin position="61"/>
        <end position="157"/>
    </location>
</feature>
<feature type="region of interest" description="Disordered" evidence="1">
    <location>
        <begin position="360"/>
        <end position="418"/>
    </location>
</feature>
<dbReference type="HOGENOM" id="CLU_022040_1_0_1"/>
<feature type="transmembrane region" description="Helical" evidence="2">
    <location>
        <begin position="257"/>
        <end position="275"/>
    </location>
</feature>
<evidence type="ECO:0000313" key="3">
    <source>
        <dbReference type="EMBL" id="KEQ59316.1"/>
    </source>
</evidence>
<keyword evidence="2" id="KW-1133">Transmembrane helix</keyword>
<protein>
    <submittedName>
        <fullName evidence="3">Uncharacterized protein</fullName>
    </submittedName>
</protein>